<proteinExistence type="inferred from homology"/>
<feature type="region of interest" description="Disordered" evidence="6">
    <location>
        <begin position="340"/>
        <end position="370"/>
    </location>
</feature>
<feature type="compositionally biased region" description="Polar residues" evidence="6">
    <location>
        <begin position="351"/>
        <end position="370"/>
    </location>
</feature>
<evidence type="ECO:0000256" key="2">
    <source>
        <dbReference type="ARBA" id="ARBA00005975"/>
    </source>
</evidence>
<sequence>MTGAFSRKDGSYIYRKVPVDAEEGSVEMNVVNNTRVSTRAEPERERLPTFDMVPVECRCPFCRADITTFITHEASIVSYLLALVLVLILQWLSICILPVVWPLLKDTVHRCPNCLNKIGSRSKIALPTSLKNDVLTFRIGHCAVVLARRYVVILLALVTVIGLFYVARSSGVMQPAMVPRGPDIDASWKDFLTDCGERAYLGNPLHSVKAFEEKYKYQTVKWKGRVVRIREGIDLWLFKTKSFAMIKMFPPQQAYRPDVVDLILLFDGPQQHDEVSLIPAGSWAQFEASLLSLGRRGGPHLLQLWSIKESDRPEEVEEAVAEAALALSARQAIMGAILGGDQGHGPEANMNGHQSTEVHPSNIESLQHRV</sequence>
<feature type="domain" description="LITAF" evidence="8">
    <location>
        <begin position="38"/>
        <end position="123"/>
    </location>
</feature>
<dbReference type="Pfam" id="PF10601">
    <property type="entry name" value="zf-LITAF-like"/>
    <property type="match status" value="1"/>
</dbReference>
<dbReference type="PANTHER" id="PTHR23292:SF6">
    <property type="entry name" value="FI16602P1-RELATED"/>
    <property type="match status" value="1"/>
</dbReference>
<comment type="similarity">
    <text evidence="2">Belongs to the CDIP1/LITAF family.</text>
</comment>
<evidence type="ECO:0000313" key="10">
    <source>
        <dbReference type="Proteomes" id="UP000007800"/>
    </source>
</evidence>
<dbReference type="OrthoDB" id="5599753at2759"/>
<dbReference type="InterPro" id="IPR037519">
    <property type="entry name" value="LITAF_fam"/>
</dbReference>
<dbReference type="AlphaFoldDB" id="C5KTJ8"/>
<dbReference type="OMA" id="YCHQELE"/>
<dbReference type="GO" id="GO:0016020">
    <property type="term" value="C:membrane"/>
    <property type="evidence" value="ECO:0007669"/>
    <property type="project" value="UniProtKB-SubCell"/>
</dbReference>
<name>C5KTJ8_PERM5</name>
<dbReference type="EMBL" id="GG676169">
    <property type="protein sequence ID" value="EER12177.1"/>
    <property type="molecule type" value="Genomic_DNA"/>
</dbReference>
<evidence type="ECO:0000256" key="1">
    <source>
        <dbReference type="ARBA" id="ARBA00004170"/>
    </source>
</evidence>
<evidence type="ECO:0000313" key="9">
    <source>
        <dbReference type="EMBL" id="EER12177.1"/>
    </source>
</evidence>
<evidence type="ECO:0000256" key="3">
    <source>
        <dbReference type="ARBA" id="ARBA00022723"/>
    </source>
</evidence>
<keyword evidence="5 7" id="KW-0472">Membrane</keyword>
<dbReference type="GO" id="GO:0008270">
    <property type="term" value="F:zinc ion binding"/>
    <property type="evidence" value="ECO:0007669"/>
    <property type="project" value="TreeGrafter"/>
</dbReference>
<reference evidence="9 10" key="1">
    <citation type="submission" date="2008-07" db="EMBL/GenBank/DDBJ databases">
        <authorList>
            <person name="El-Sayed N."/>
            <person name="Caler E."/>
            <person name="Inman J."/>
            <person name="Amedeo P."/>
            <person name="Hass B."/>
            <person name="Wortman J."/>
        </authorList>
    </citation>
    <scope>NUCLEOTIDE SEQUENCE [LARGE SCALE GENOMIC DNA]</scope>
    <source>
        <strain evidence="10">ATCC 50983 / TXsc</strain>
    </source>
</reference>
<keyword evidence="4" id="KW-0862">Zinc</keyword>
<dbReference type="InParanoid" id="C5KTJ8"/>
<keyword evidence="7" id="KW-0812">Transmembrane</keyword>
<keyword evidence="10" id="KW-1185">Reference proteome</keyword>
<gene>
    <name evidence="9" type="ORF">Pmar_PMAR016578</name>
</gene>
<dbReference type="Proteomes" id="UP000007800">
    <property type="component" value="Unassembled WGS sequence"/>
</dbReference>
<organism evidence="10">
    <name type="scientific">Perkinsus marinus (strain ATCC 50983 / TXsc)</name>
    <dbReference type="NCBI Taxonomy" id="423536"/>
    <lineage>
        <taxon>Eukaryota</taxon>
        <taxon>Sar</taxon>
        <taxon>Alveolata</taxon>
        <taxon>Perkinsozoa</taxon>
        <taxon>Perkinsea</taxon>
        <taxon>Perkinsida</taxon>
        <taxon>Perkinsidae</taxon>
        <taxon>Perkinsus</taxon>
    </lineage>
</organism>
<keyword evidence="7" id="KW-1133">Transmembrane helix</keyword>
<evidence type="ECO:0000259" key="8">
    <source>
        <dbReference type="PROSITE" id="PS51837"/>
    </source>
</evidence>
<evidence type="ECO:0000256" key="6">
    <source>
        <dbReference type="SAM" id="MobiDB-lite"/>
    </source>
</evidence>
<dbReference type="GeneID" id="9061255"/>
<dbReference type="SMART" id="SM00714">
    <property type="entry name" value="LITAF"/>
    <property type="match status" value="1"/>
</dbReference>
<keyword evidence="3" id="KW-0479">Metal-binding</keyword>
<dbReference type="PANTHER" id="PTHR23292">
    <property type="entry name" value="LIPOPOLYSACCHARIDE-INDUCED TUMOR NECROSIS FACTOR-ALPHA FACTOR"/>
    <property type="match status" value="1"/>
</dbReference>
<protein>
    <submittedName>
        <fullName evidence="9">Lipopolysaccharide-induced transcription factor regulating tumor necrosis factor alpha, putative</fullName>
    </submittedName>
</protein>
<feature type="transmembrane region" description="Helical" evidence="7">
    <location>
        <begin position="150"/>
        <end position="167"/>
    </location>
</feature>
<evidence type="ECO:0000256" key="4">
    <source>
        <dbReference type="ARBA" id="ARBA00022833"/>
    </source>
</evidence>
<comment type="subcellular location">
    <subcellularLocation>
        <location evidence="1">Membrane</location>
        <topology evidence="1">Peripheral membrane protein</topology>
    </subcellularLocation>
</comment>
<dbReference type="RefSeq" id="XP_002780382.1">
    <property type="nucleotide sequence ID" value="XM_002780336.1"/>
</dbReference>
<evidence type="ECO:0000256" key="5">
    <source>
        <dbReference type="ARBA" id="ARBA00023136"/>
    </source>
</evidence>
<dbReference type="InterPro" id="IPR006629">
    <property type="entry name" value="LITAF"/>
</dbReference>
<accession>C5KTJ8</accession>
<evidence type="ECO:0000256" key="7">
    <source>
        <dbReference type="SAM" id="Phobius"/>
    </source>
</evidence>
<dbReference type="PROSITE" id="PS51837">
    <property type="entry name" value="LITAF"/>
    <property type="match status" value="1"/>
</dbReference>
<feature type="transmembrane region" description="Helical" evidence="7">
    <location>
        <begin position="79"/>
        <end position="101"/>
    </location>
</feature>